<protein>
    <submittedName>
        <fullName evidence="2">Uncharacterized protein</fullName>
    </submittedName>
</protein>
<evidence type="ECO:0000313" key="3">
    <source>
        <dbReference type="Proteomes" id="UP000037460"/>
    </source>
</evidence>
<dbReference type="Proteomes" id="UP000037460">
    <property type="component" value="Unassembled WGS sequence"/>
</dbReference>
<accession>A0A0M0JM86</accession>
<proteinExistence type="predicted"/>
<feature type="region of interest" description="Disordered" evidence="1">
    <location>
        <begin position="172"/>
        <end position="192"/>
    </location>
</feature>
<organism evidence="2 3">
    <name type="scientific">Chrysochromulina tobinii</name>
    <dbReference type="NCBI Taxonomy" id="1460289"/>
    <lineage>
        <taxon>Eukaryota</taxon>
        <taxon>Haptista</taxon>
        <taxon>Haptophyta</taxon>
        <taxon>Prymnesiophyceae</taxon>
        <taxon>Prymnesiales</taxon>
        <taxon>Chrysochromulinaceae</taxon>
        <taxon>Chrysochromulina</taxon>
    </lineage>
</organism>
<name>A0A0M0JM86_9EUKA</name>
<feature type="region of interest" description="Disordered" evidence="1">
    <location>
        <begin position="1"/>
        <end position="67"/>
    </location>
</feature>
<keyword evidence="3" id="KW-1185">Reference proteome</keyword>
<gene>
    <name evidence="2" type="ORF">Ctob_008215</name>
</gene>
<dbReference type="AlphaFoldDB" id="A0A0M0JM86"/>
<evidence type="ECO:0000313" key="2">
    <source>
        <dbReference type="EMBL" id="KOO27373.1"/>
    </source>
</evidence>
<dbReference type="EMBL" id="JWZX01002724">
    <property type="protein sequence ID" value="KOO27373.1"/>
    <property type="molecule type" value="Genomic_DNA"/>
</dbReference>
<reference evidence="3" key="1">
    <citation type="journal article" date="2015" name="PLoS Genet.">
        <title>Genome Sequence and Transcriptome Analyses of Chrysochromulina tobin: Metabolic Tools for Enhanced Algal Fitness in the Prominent Order Prymnesiales (Haptophyceae).</title>
        <authorList>
            <person name="Hovde B.T."/>
            <person name="Deodato C.R."/>
            <person name="Hunsperger H.M."/>
            <person name="Ryken S.A."/>
            <person name="Yost W."/>
            <person name="Jha R.K."/>
            <person name="Patterson J."/>
            <person name="Monnat R.J. Jr."/>
            <person name="Barlow S.B."/>
            <person name="Starkenburg S.R."/>
            <person name="Cattolico R.A."/>
        </authorList>
    </citation>
    <scope>NUCLEOTIDE SEQUENCE</scope>
    <source>
        <strain evidence="3">CCMP291</strain>
    </source>
</reference>
<comment type="caution">
    <text evidence="2">The sequence shown here is derived from an EMBL/GenBank/DDBJ whole genome shotgun (WGS) entry which is preliminary data.</text>
</comment>
<sequence length="257" mass="30419">MQREHRGDVDARKHHLENEKTTRAASQKRYEEHARQLTKHEKEQMAKSRDAVEQARLKREAETMHMRTGLKELKEAIDDANLAALRKQVQRVRADTSDEKIRRAKSQCINARWDEADALRQELNKFKATRRDQELLYLSTAVQLNAEVARARPDAEVARRRTQEQAVLEATEVRRRSEEAEQRRREEKEHWEARQRAVHEAMQGPRVALRDDTLDTSDSLLNLFSRMFGFNRQRHVKQHRSEGMNEWPEHEHGVVRL</sequence>
<evidence type="ECO:0000256" key="1">
    <source>
        <dbReference type="SAM" id="MobiDB-lite"/>
    </source>
</evidence>